<dbReference type="EMBL" id="CP038267">
    <property type="protein sequence ID" value="QBR91555.1"/>
    <property type="molecule type" value="Genomic_DNA"/>
</dbReference>
<keyword evidence="5" id="KW-1185">Reference proteome</keyword>
<evidence type="ECO:0000256" key="2">
    <source>
        <dbReference type="PROSITE-ProRule" id="PRU01091"/>
    </source>
</evidence>
<feature type="DNA-binding region" description="OmpR/PhoB-type" evidence="2">
    <location>
        <begin position="56"/>
        <end position="155"/>
    </location>
</feature>
<dbReference type="RefSeq" id="WP_135074287.1">
    <property type="nucleotide sequence ID" value="NZ_CP038267.1"/>
</dbReference>
<evidence type="ECO:0000313" key="4">
    <source>
        <dbReference type="EMBL" id="QBR91555.1"/>
    </source>
</evidence>
<dbReference type="KEGG" id="noy:EXE57_04160"/>
<dbReference type="Gene3D" id="1.10.10.10">
    <property type="entry name" value="Winged helix-like DNA-binding domain superfamily/Winged helix DNA-binding domain"/>
    <property type="match status" value="1"/>
</dbReference>
<dbReference type="GO" id="GO:0003677">
    <property type="term" value="F:DNA binding"/>
    <property type="evidence" value="ECO:0007669"/>
    <property type="project" value="UniProtKB-UniRule"/>
</dbReference>
<evidence type="ECO:0000259" key="3">
    <source>
        <dbReference type="PROSITE" id="PS51755"/>
    </source>
</evidence>
<dbReference type="CDD" id="cd00383">
    <property type="entry name" value="trans_reg_C"/>
    <property type="match status" value="1"/>
</dbReference>
<dbReference type="GO" id="GO:0000160">
    <property type="term" value="P:phosphorelay signal transduction system"/>
    <property type="evidence" value="ECO:0007669"/>
    <property type="project" value="InterPro"/>
</dbReference>
<gene>
    <name evidence="4" type="ORF">EXE57_04160</name>
</gene>
<evidence type="ECO:0000256" key="1">
    <source>
        <dbReference type="ARBA" id="ARBA00023125"/>
    </source>
</evidence>
<reference evidence="4 5" key="1">
    <citation type="submission" date="2019-03" db="EMBL/GenBank/DDBJ databases">
        <title>Three New Species of Nocardioides, Nocardioides euryhalodurans sp. nov., Nocardioides seonyuensis sp. nov. and Nocardioides eburneoflavus sp. nov., Iolated from Soil.</title>
        <authorList>
            <person name="Roh S.G."/>
            <person name="Lee C."/>
            <person name="Kim M.-K."/>
            <person name="Kim S.B."/>
        </authorList>
    </citation>
    <scope>NUCLEOTIDE SEQUENCE [LARGE SCALE GENOMIC DNA]</scope>
    <source>
        <strain evidence="4 5">MMS17-SY117</strain>
    </source>
</reference>
<dbReference type="OrthoDB" id="3400141at2"/>
<dbReference type="PROSITE" id="PS51755">
    <property type="entry name" value="OMPR_PHOB"/>
    <property type="match status" value="1"/>
</dbReference>
<dbReference type="Pfam" id="PF00486">
    <property type="entry name" value="Trans_reg_C"/>
    <property type="match status" value="1"/>
</dbReference>
<dbReference type="SUPFAM" id="SSF46894">
    <property type="entry name" value="C-terminal effector domain of the bipartite response regulators"/>
    <property type="match status" value="1"/>
</dbReference>
<dbReference type="AlphaFoldDB" id="A0A4P7GI34"/>
<accession>A0A4P7GI34</accession>
<dbReference type="InterPro" id="IPR001867">
    <property type="entry name" value="OmpR/PhoB-type_DNA-bd"/>
</dbReference>
<organism evidence="4 5">
    <name type="scientific">Nocardioides euryhalodurans</name>
    <dbReference type="NCBI Taxonomy" id="2518370"/>
    <lineage>
        <taxon>Bacteria</taxon>
        <taxon>Bacillati</taxon>
        <taxon>Actinomycetota</taxon>
        <taxon>Actinomycetes</taxon>
        <taxon>Propionibacteriales</taxon>
        <taxon>Nocardioidaceae</taxon>
        <taxon>Nocardioides</taxon>
    </lineage>
</organism>
<feature type="domain" description="OmpR/PhoB-type" evidence="3">
    <location>
        <begin position="56"/>
        <end position="155"/>
    </location>
</feature>
<proteinExistence type="predicted"/>
<sequence length="171" mass="18689">MVIAIAASMEERLRVASLVSEHVPVLLVATREEALALLAGEPPPAAASVSVVPDPPPTGEVAETLVVDSDWRLARWGEASIPLSPLEHDLLVCLLDEPDRTWTFERIHRRVWGNDHLGGRDDVQSVVKRLRRKLRDLGSPYAIRAVRGVGLRVVDQRVVGPHATVDVSDAP</sequence>
<evidence type="ECO:0000313" key="5">
    <source>
        <dbReference type="Proteomes" id="UP000294894"/>
    </source>
</evidence>
<dbReference type="SMART" id="SM00862">
    <property type="entry name" value="Trans_reg_C"/>
    <property type="match status" value="1"/>
</dbReference>
<dbReference type="Proteomes" id="UP000294894">
    <property type="component" value="Chromosome"/>
</dbReference>
<keyword evidence="1 2" id="KW-0238">DNA-binding</keyword>
<protein>
    <submittedName>
        <fullName evidence="4">Winged helix family transcriptional regulator</fullName>
    </submittedName>
</protein>
<dbReference type="InterPro" id="IPR016032">
    <property type="entry name" value="Sig_transdc_resp-reg_C-effctor"/>
</dbReference>
<name>A0A4P7GI34_9ACTN</name>
<dbReference type="GO" id="GO:0006355">
    <property type="term" value="P:regulation of DNA-templated transcription"/>
    <property type="evidence" value="ECO:0007669"/>
    <property type="project" value="InterPro"/>
</dbReference>
<dbReference type="InterPro" id="IPR036388">
    <property type="entry name" value="WH-like_DNA-bd_sf"/>
</dbReference>